<protein>
    <submittedName>
        <fullName evidence="2">Uncharacterized protein</fullName>
    </submittedName>
</protein>
<feature type="compositionally biased region" description="Acidic residues" evidence="1">
    <location>
        <begin position="487"/>
        <end position="501"/>
    </location>
</feature>
<feature type="region of interest" description="Disordered" evidence="1">
    <location>
        <begin position="459"/>
        <end position="510"/>
    </location>
</feature>
<gene>
    <name evidence="2" type="ORF">PHPALM_18101</name>
</gene>
<evidence type="ECO:0000256" key="1">
    <source>
        <dbReference type="SAM" id="MobiDB-lite"/>
    </source>
</evidence>
<keyword evidence="3" id="KW-1185">Reference proteome</keyword>
<feature type="compositionally biased region" description="Basic and acidic residues" evidence="1">
    <location>
        <begin position="192"/>
        <end position="202"/>
    </location>
</feature>
<reference evidence="2 3" key="1">
    <citation type="journal article" date="2017" name="Genome Biol. Evol.">
        <title>Phytophthora megakarya and P. palmivora, closely related causal agents of cacao black pod rot, underwent increases in genome sizes and gene numbers by different mechanisms.</title>
        <authorList>
            <person name="Ali S.S."/>
            <person name="Shao J."/>
            <person name="Lary D.J."/>
            <person name="Kronmiller B."/>
            <person name="Shen D."/>
            <person name="Strem M.D."/>
            <person name="Amoako-Attah I."/>
            <person name="Akrofi A.Y."/>
            <person name="Begoude B.A."/>
            <person name="Ten Hoopen G.M."/>
            <person name="Coulibaly K."/>
            <person name="Kebe B.I."/>
            <person name="Melnick R.L."/>
            <person name="Guiltinan M.J."/>
            <person name="Tyler B.M."/>
            <person name="Meinhardt L.W."/>
            <person name="Bailey B.A."/>
        </authorList>
    </citation>
    <scope>NUCLEOTIDE SEQUENCE [LARGE SCALE GENOMIC DNA]</scope>
    <source>
        <strain evidence="3">sbr112.9</strain>
    </source>
</reference>
<sequence>MGANKLAPGTPRPASPSAAASTTGSLNDEIVKQIAAIIVPGVTSSERKIKKQAQREFWTAMRERLSVNEGSSGLFVLDQIALVILDDTDDKDSAFTDPVILLPKPSAQREATNAYVHDRFSDTHDLPNPQINSAPVIRGKAPPIAVTTLEHKAPKKKGKTTPVEAATGAALLALGKDKPSSALGKRKPSPKASKEPKKRKESEDTDVTPPETDFSPLVLADNTPARIAADVEAIYRRASNMGKFCFELAYPWEHSKVWYDPLENQDLHTAHWRFRMANRSRFFEWQLHVPLWSISARGQQRRWKQLACTERLKFLSHCIENWGYYEVLRLFEGVESDRLLMWMGGQPSKNAPDANKYEGPTMQNLTGLYSQDREAYHSRVRGALKPFQLDQRGDVCSKEDPDKERWVGDRFSGVWYKLIHSGRIEKKEKEIKEKVKAGNYKPSFIPQFSAKEESVPGYTRWLRPDGSHTAEIATPLQGTRGKKEIGDSESEGESNVEEVDVEGEKPPAPA</sequence>
<evidence type="ECO:0000313" key="3">
    <source>
        <dbReference type="Proteomes" id="UP000237271"/>
    </source>
</evidence>
<evidence type="ECO:0000313" key="2">
    <source>
        <dbReference type="EMBL" id="POM66092.1"/>
    </source>
</evidence>
<organism evidence="2 3">
    <name type="scientific">Phytophthora palmivora</name>
    <dbReference type="NCBI Taxonomy" id="4796"/>
    <lineage>
        <taxon>Eukaryota</taxon>
        <taxon>Sar</taxon>
        <taxon>Stramenopiles</taxon>
        <taxon>Oomycota</taxon>
        <taxon>Peronosporomycetes</taxon>
        <taxon>Peronosporales</taxon>
        <taxon>Peronosporaceae</taxon>
        <taxon>Phytophthora</taxon>
    </lineage>
</organism>
<name>A0A2P4XKK7_9STRA</name>
<dbReference type="Proteomes" id="UP000237271">
    <property type="component" value="Unassembled WGS sequence"/>
</dbReference>
<dbReference type="AlphaFoldDB" id="A0A2P4XKK7"/>
<dbReference type="OrthoDB" id="109039at2759"/>
<accession>A0A2P4XKK7</accession>
<feature type="region of interest" description="Disordered" evidence="1">
    <location>
        <begin position="177"/>
        <end position="216"/>
    </location>
</feature>
<dbReference type="EMBL" id="NCKW01009748">
    <property type="protein sequence ID" value="POM66092.1"/>
    <property type="molecule type" value="Genomic_DNA"/>
</dbReference>
<feature type="region of interest" description="Disordered" evidence="1">
    <location>
        <begin position="1"/>
        <end position="22"/>
    </location>
</feature>
<proteinExistence type="predicted"/>
<comment type="caution">
    <text evidence="2">The sequence shown here is derived from an EMBL/GenBank/DDBJ whole genome shotgun (WGS) entry which is preliminary data.</text>
</comment>